<evidence type="ECO:0000313" key="3">
    <source>
        <dbReference type="Proteomes" id="UP001345963"/>
    </source>
</evidence>
<reference evidence="2 3" key="1">
    <citation type="submission" date="2021-07" db="EMBL/GenBank/DDBJ databases">
        <authorList>
            <person name="Palmer J.M."/>
        </authorList>
    </citation>
    <scope>NUCLEOTIDE SEQUENCE [LARGE SCALE GENOMIC DNA]</scope>
    <source>
        <strain evidence="2 3">AT_MEX2019</strain>
        <tissue evidence="2">Muscle</tissue>
    </source>
</reference>
<evidence type="ECO:0000313" key="2">
    <source>
        <dbReference type="EMBL" id="MED6235217.1"/>
    </source>
</evidence>
<name>A0ABU7AAQ8_9TELE</name>
<gene>
    <name evidence="2" type="ORF">ATANTOWER_020110</name>
</gene>
<protein>
    <submittedName>
        <fullName evidence="2">Uncharacterized protein</fullName>
    </submittedName>
</protein>
<comment type="caution">
    <text evidence="2">The sequence shown here is derived from an EMBL/GenBank/DDBJ whole genome shotgun (WGS) entry which is preliminary data.</text>
</comment>
<evidence type="ECO:0000256" key="1">
    <source>
        <dbReference type="SAM" id="MobiDB-lite"/>
    </source>
</evidence>
<feature type="region of interest" description="Disordered" evidence="1">
    <location>
        <begin position="1"/>
        <end position="25"/>
    </location>
</feature>
<organism evidence="2 3">
    <name type="scientific">Ataeniobius toweri</name>
    <dbReference type="NCBI Taxonomy" id="208326"/>
    <lineage>
        <taxon>Eukaryota</taxon>
        <taxon>Metazoa</taxon>
        <taxon>Chordata</taxon>
        <taxon>Craniata</taxon>
        <taxon>Vertebrata</taxon>
        <taxon>Euteleostomi</taxon>
        <taxon>Actinopterygii</taxon>
        <taxon>Neopterygii</taxon>
        <taxon>Teleostei</taxon>
        <taxon>Neoteleostei</taxon>
        <taxon>Acanthomorphata</taxon>
        <taxon>Ovalentaria</taxon>
        <taxon>Atherinomorphae</taxon>
        <taxon>Cyprinodontiformes</taxon>
        <taxon>Goodeidae</taxon>
        <taxon>Ataeniobius</taxon>
    </lineage>
</organism>
<proteinExistence type="predicted"/>
<dbReference type="EMBL" id="JAHUTI010010260">
    <property type="protein sequence ID" value="MED6235217.1"/>
    <property type="molecule type" value="Genomic_DNA"/>
</dbReference>
<accession>A0ABU7AAQ8</accession>
<keyword evidence="3" id="KW-1185">Reference proteome</keyword>
<sequence>MFCSCPSSTVKIKETGRNGSETSSSAPALSFFLSLSEFYRVLKKILGGSSNLNDVKKMLQAHQEGSTAAKKRRTKTAPLAPPSGCSCTQHHGGLLFLTKQTDLETGLDS</sequence>
<feature type="compositionally biased region" description="Polar residues" evidence="1">
    <location>
        <begin position="1"/>
        <end position="10"/>
    </location>
</feature>
<dbReference type="Proteomes" id="UP001345963">
    <property type="component" value="Unassembled WGS sequence"/>
</dbReference>
<feature type="region of interest" description="Disordered" evidence="1">
    <location>
        <begin position="63"/>
        <end position="83"/>
    </location>
</feature>